<keyword evidence="1" id="KW-0805">Transcription regulation</keyword>
<dbReference type="PROSITE" id="PS01124">
    <property type="entry name" value="HTH_ARAC_FAMILY_2"/>
    <property type="match status" value="1"/>
</dbReference>
<evidence type="ECO:0000256" key="1">
    <source>
        <dbReference type="ARBA" id="ARBA00023015"/>
    </source>
</evidence>
<evidence type="ECO:0000256" key="3">
    <source>
        <dbReference type="ARBA" id="ARBA00023163"/>
    </source>
</evidence>
<sequence>MSAVLLDTDDIGAAEATLSTIFSKMRIMTPHRGAPTPMRIERSTIGPIGVDTADYGCAFGYEMDPPTQILVCHVASGGIEQRSPWSRSIRSRPGEVTAFGPREAPPFEGRVMRGRYHVLVVDPSSLTSVTGAHDPVHITGSAPVTAAANQQLANLIGYLRRCAANPQLQGNPLLAGMLEQHVAAVLLATLPNDSIVEPTAQDRRDSSPVLLRRAIAFIDDNAHTDISLSDIAAAVYVTPRALQYLFRRHRDCTPMEYLRRVRLHHAHLDLLAADETTMVGEVARRWGFGHAGRFAAYHREHYGCSPQELLNPLHRGSEATAHPS</sequence>
<protein>
    <submittedName>
        <fullName evidence="5">AraC family transcriptional regulator</fullName>
    </submittedName>
</protein>
<organism evidence="5 6">
    <name type="scientific">Mycolicibacterium brisbanense</name>
    <dbReference type="NCBI Taxonomy" id="146020"/>
    <lineage>
        <taxon>Bacteria</taxon>
        <taxon>Bacillati</taxon>
        <taxon>Actinomycetota</taxon>
        <taxon>Actinomycetes</taxon>
        <taxon>Mycobacteriales</taxon>
        <taxon>Mycobacteriaceae</taxon>
        <taxon>Mycolicibacterium</taxon>
    </lineage>
</organism>
<dbReference type="RefSeq" id="WP_062831540.1">
    <property type="nucleotide sequence ID" value="NZ_BCSX01000051.1"/>
</dbReference>
<dbReference type="AlphaFoldDB" id="A0A100W4Z9"/>
<dbReference type="GO" id="GO:0003700">
    <property type="term" value="F:DNA-binding transcription factor activity"/>
    <property type="evidence" value="ECO:0007669"/>
    <property type="project" value="InterPro"/>
</dbReference>
<dbReference type="SUPFAM" id="SSF46689">
    <property type="entry name" value="Homeodomain-like"/>
    <property type="match status" value="2"/>
</dbReference>
<name>A0A100W4Z9_9MYCO</name>
<dbReference type="OrthoDB" id="5464689at2"/>
<dbReference type="SMART" id="SM00342">
    <property type="entry name" value="HTH_ARAC"/>
    <property type="match status" value="1"/>
</dbReference>
<evidence type="ECO:0000256" key="2">
    <source>
        <dbReference type="ARBA" id="ARBA00023125"/>
    </source>
</evidence>
<dbReference type="Gene3D" id="1.10.10.60">
    <property type="entry name" value="Homeodomain-like"/>
    <property type="match status" value="1"/>
</dbReference>
<dbReference type="Pfam" id="PF12833">
    <property type="entry name" value="HTH_18"/>
    <property type="match status" value="1"/>
</dbReference>
<dbReference type="GO" id="GO:0043565">
    <property type="term" value="F:sequence-specific DNA binding"/>
    <property type="evidence" value="ECO:0007669"/>
    <property type="project" value="InterPro"/>
</dbReference>
<reference evidence="6" key="1">
    <citation type="journal article" date="2016" name="Genome Announc.">
        <title>Draft Genome Sequences of Five Rapidly Growing Mycobacterium Species, M. thermoresistibile, M. fortuitum subsp. acetamidolyticum, M. canariasense, M. brisbanense, and M. novocastrense.</title>
        <authorList>
            <person name="Katahira K."/>
            <person name="Ogura Y."/>
            <person name="Gotoh Y."/>
            <person name="Hayashi T."/>
        </authorList>
    </citation>
    <scope>NUCLEOTIDE SEQUENCE [LARGE SCALE GENOMIC DNA]</scope>
    <source>
        <strain evidence="6">JCM15654</strain>
    </source>
</reference>
<evidence type="ECO:0000259" key="4">
    <source>
        <dbReference type="PROSITE" id="PS01124"/>
    </source>
</evidence>
<dbReference type="STRING" id="146020.RMCB_5818"/>
<gene>
    <name evidence="5" type="ORF">RMCB_5818</name>
</gene>
<dbReference type="PANTHER" id="PTHR46796:SF12">
    <property type="entry name" value="HTH-TYPE DNA-BINDING TRANSCRIPTIONAL ACTIVATOR EUTR"/>
    <property type="match status" value="1"/>
</dbReference>
<evidence type="ECO:0000313" key="5">
    <source>
        <dbReference type="EMBL" id="GAS91722.1"/>
    </source>
</evidence>
<dbReference type="EMBL" id="BCSX01000051">
    <property type="protein sequence ID" value="GAS91722.1"/>
    <property type="molecule type" value="Genomic_DNA"/>
</dbReference>
<comment type="caution">
    <text evidence="5">The sequence shown here is derived from an EMBL/GenBank/DDBJ whole genome shotgun (WGS) entry which is preliminary data.</text>
</comment>
<reference evidence="6" key="2">
    <citation type="submission" date="2016-02" db="EMBL/GenBank/DDBJ databases">
        <title>Draft genome sequence of five rapidly growing Mycobacterium species.</title>
        <authorList>
            <person name="Katahira K."/>
            <person name="Gotou Y."/>
            <person name="Iida K."/>
            <person name="Ogura Y."/>
            <person name="Hayashi T."/>
        </authorList>
    </citation>
    <scope>NUCLEOTIDE SEQUENCE [LARGE SCALE GENOMIC DNA]</scope>
    <source>
        <strain evidence="6">JCM15654</strain>
    </source>
</reference>
<accession>A0A100W4Z9</accession>
<dbReference type="InterPro" id="IPR050204">
    <property type="entry name" value="AraC_XylS_family_regulators"/>
</dbReference>
<evidence type="ECO:0000313" key="6">
    <source>
        <dbReference type="Proteomes" id="UP000069620"/>
    </source>
</evidence>
<dbReference type="InterPro" id="IPR018060">
    <property type="entry name" value="HTH_AraC"/>
</dbReference>
<keyword evidence="6" id="KW-1185">Reference proteome</keyword>
<dbReference type="InterPro" id="IPR009057">
    <property type="entry name" value="Homeodomain-like_sf"/>
</dbReference>
<keyword evidence="3" id="KW-0804">Transcription</keyword>
<dbReference type="Proteomes" id="UP000069620">
    <property type="component" value="Unassembled WGS sequence"/>
</dbReference>
<dbReference type="PANTHER" id="PTHR46796">
    <property type="entry name" value="HTH-TYPE TRANSCRIPTIONAL ACTIVATOR RHAS-RELATED"/>
    <property type="match status" value="1"/>
</dbReference>
<feature type="domain" description="HTH araC/xylS-type" evidence="4">
    <location>
        <begin position="212"/>
        <end position="312"/>
    </location>
</feature>
<keyword evidence="2" id="KW-0238">DNA-binding</keyword>
<proteinExistence type="predicted"/>